<dbReference type="Proteomes" id="UP000051497">
    <property type="component" value="Unassembled WGS sequence"/>
</dbReference>
<dbReference type="EMBL" id="LKAJ02000001">
    <property type="protein sequence ID" value="MCS5710154.1"/>
    <property type="molecule type" value="Genomic_DNA"/>
</dbReference>
<reference evidence="1" key="1">
    <citation type="journal article" date="2016" name="Genome Announc.">
        <title>Draft Genome Sequences of Two Novel Amoeba-Resistant Intranuclear Bacteria, 'Candidatus Berkiella cookevillensis' and 'Candidatus Berkiella aquae'.</title>
        <authorList>
            <person name="Mehari Y.T."/>
            <person name="Arivett B.A."/>
            <person name="Farone A.L."/>
            <person name="Gunderson J.H."/>
            <person name="Farone M.B."/>
        </authorList>
    </citation>
    <scope>NUCLEOTIDE SEQUENCE</scope>
    <source>
        <strain evidence="1">HT99</strain>
    </source>
</reference>
<comment type="caution">
    <text evidence="1">The sequence shown here is derived from an EMBL/GenBank/DDBJ whole genome shotgun (WGS) entry which is preliminary data.</text>
</comment>
<dbReference type="AlphaFoldDB" id="A0AAE3HV89"/>
<dbReference type="InterPro" id="IPR009659">
    <property type="entry name" value="DUF1249"/>
</dbReference>
<gene>
    <name evidence="1" type="ORF">HT99x_001795</name>
</gene>
<evidence type="ECO:0000313" key="1">
    <source>
        <dbReference type="EMBL" id="MCS5710154.1"/>
    </source>
</evidence>
<evidence type="ECO:0000313" key="2">
    <source>
        <dbReference type="Proteomes" id="UP000051497"/>
    </source>
</evidence>
<dbReference type="Pfam" id="PF06853">
    <property type="entry name" value="DUF1249"/>
    <property type="match status" value="1"/>
</dbReference>
<protein>
    <submittedName>
        <fullName evidence="1">DUF1249 domain-containing protein</fullName>
    </submittedName>
</protein>
<proteinExistence type="predicted"/>
<sequence length="113" mass="13145">MLPKEYDIGDAFRWDLGAVGLFEVILETRQTYTDVYRVAYRALQNSRWLTNFVVQLKLYHDASLAEVTAYLTPQGTMQLFSEPAPNKLPYWEKWQMNHLVCDALLCCLNHQGT</sequence>
<reference evidence="1" key="2">
    <citation type="submission" date="2021-06" db="EMBL/GenBank/DDBJ databases">
        <title>Genomic Description and Analysis of Intracellular Bacteria, Candidatus Berkiella cookevillensis and Candidatus Berkiella aquae.</title>
        <authorList>
            <person name="Kidane D.T."/>
            <person name="Mehari Y.T."/>
            <person name="Rice F.C."/>
            <person name="Arivett B.A."/>
            <person name="Farone A.L."/>
            <person name="Berk S.G."/>
            <person name="Farone M.B."/>
        </authorList>
    </citation>
    <scope>NUCLEOTIDE SEQUENCE</scope>
    <source>
        <strain evidence="1">HT99</strain>
    </source>
</reference>
<accession>A0AAE3HV89</accession>
<organism evidence="1 2">
    <name type="scientific">Candidatus Berkiella aquae</name>
    <dbReference type="NCBI Taxonomy" id="295108"/>
    <lineage>
        <taxon>Bacteria</taxon>
        <taxon>Pseudomonadati</taxon>
        <taxon>Pseudomonadota</taxon>
        <taxon>Gammaproteobacteria</taxon>
        <taxon>Candidatus Berkiellales</taxon>
        <taxon>Candidatus Berkiellaceae</taxon>
        <taxon>Candidatus Berkiella</taxon>
    </lineage>
</organism>
<keyword evidence="2" id="KW-1185">Reference proteome</keyword>
<name>A0AAE3HV89_9GAMM</name>
<dbReference type="RefSeq" id="WP_158003403.1">
    <property type="nucleotide sequence ID" value="NZ_LKAJ02000001.1"/>
</dbReference>